<dbReference type="PANTHER" id="PTHR30337">
    <property type="entry name" value="COMPONENT OF ATP-DEPENDENT DSDNA EXONUCLEASE"/>
    <property type="match status" value="1"/>
</dbReference>
<protein>
    <submittedName>
        <fullName evidence="3">DNA repair exonuclease SbcCD nuclease subunit</fullName>
    </submittedName>
</protein>
<evidence type="ECO:0000313" key="3">
    <source>
        <dbReference type="EMBL" id="SFD92106.1"/>
    </source>
</evidence>
<proteinExistence type="predicted"/>
<sequence length="427" mass="48879">MSVKILATGDLHIGKKSSALSTDAKELATKHTWEQIIKRVINDNFDVLVLTGDIVDRDNRYFEAVGPLQAGFNRLREAGIQVFLISGNHDYDVLRQTADQTKYRNIHILGANGRWETKTITINGQEIRFVGWSFPSQHVAINPLLDLKINHQDIPTIGLLHTDLDSKKSHYAPVRIENFFEHPVDAWVLGHIHKPQTIRDNAPLISYPGSPHALSPKEQGIHGPLQIMVESKHNIRFNQIPLSPVRYETLTINITKTLNEESLRKLVVDSIQEFKEENRDNLIEVRYLILDLLLTGEHSNVRKIEEWMSTIQEHFSYEEAINISVRKIDYDLMPAIERLTNLAQEASPAGLLAETILAIQNGNNTPLLNNLIKKWKDEAERINNAPVFYRLKTNHRTIDPNDHTAKREILTQCRRLLAELLIQKSEE</sequence>
<feature type="domain" description="Calcineurin-like phosphoesterase" evidence="2">
    <location>
        <begin position="4"/>
        <end position="195"/>
    </location>
</feature>
<evidence type="ECO:0000256" key="1">
    <source>
        <dbReference type="ARBA" id="ARBA00022801"/>
    </source>
</evidence>
<dbReference type="AlphaFoldDB" id="A0A1I1WAA4"/>
<organism evidence="3 4">
    <name type="scientific">Thermophagus xiamenensis</name>
    <dbReference type="NCBI Taxonomy" id="385682"/>
    <lineage>
        <taxon>Bacteria</taxon>
        <taxon>Pseudomonadati</taxon>
        <taxon>Bacteroidota</taxon>
        <taxon>Bacteroidia</taxon>
        <taxon>Marinilabiliales</taxon>
        <taxon>Marinilabiliaceae</taxon>
        <taxon>Thermophagus</taxon>
    </lineage>
</organism>
<dbReference type="Gene3D" id="3.60.21.10">
    <property type="match status" value="1"/>
</dbReference>
<dbReference type="STRING" id="385682.SAMN05444380_10422"/>
<dbReference type="InterPro" id="IPR029052">
    <property type="entry name" value="Metallo-depent_PP-like"/>
</dbReference>
<dbReference type="eggNOG" id="COG0420">
    <property type="taxonomic scope" value="Bacteria"/>
</dbReference>
<dbReference type="InterPro" id="IPR004843">
    <property type="entry name" value="Calcineurin-like_PHP"/>
</dbReference>
<keyword evidence="4" id="KW-1185">Reference proteome</keyword>
<dbReference type="RefSeq" id="WP_010528152.1">
    <property type="nucleotide sequence ID" value="NZ_FONA01000004.1"/>
</dbReference>
<dbReference type="PANTHER" id="PTHR30337:SF7">
    <property type="entry name" value="PHOSPHOESTERASE"/>
    <property type="match status" value="1"/>
</dbReference>
<name>A0A1I1WAA4_9BACT</name>
<dbReference type="InterPro" id="IPR050535">
    <property type="entry name" value="DNA_Repair-Maintenance_Comp"/>
</dbReference>
<evidence type="ECO:0000313" key="4">
    <source>
        <dbReference type="Proteomes" id="UP000181976"/>
    </source>
</evidence>
<reference evidence="3 4" key="1">
    <citation type="submission" date="2016-10" db="EMBL/GenBank/DDBJ databases">
        <authorList>
            <person name="de Groot N.N."/>
        </authorList>
    </citation>
    <scope>NUCLEOTIDE SEQUENCE [LARGE SCALE GENOMIC DNA]</scope>
    <source>
        <strain evidence="3 4">DSM 19012</strain>
    </source>
</reference>
<evidence type="ECO:0000259" key="2">
    <source>
        <dbReference type="Pfam" id="PF00149"/>
    </source>
</evidence>
<dbReference type="InterPro" id="IPR041796">
    <property type="entry name" value="Mre11_N"/>
</dbReference>
<dbReference type="Proteomes" id="UP000181976">
    <property type="component" value="Unassembled WGS sequence"/>
</dbReference>
<dbReference type="EMBL" id="FONA01000004">
    <property type="protein sequence ID" value="SFD92106.1"/>
    <property type="molecule type" value="Genomic_DNA"/>
</dbReference>
<gene>
    <name evidence="3" type="ORF">SAMN05444380_10422</name>
</gene>
<dbReference type="CDD" id="cd00840">
    <property type="entry name" value="MPP_Mre11_N"/>
    <property type="match status" value="1"/>
</dbReference>
<dbReference type="GO" id="GO:0004527">
    <property type="term" value="F:exonuclease activity"/>
    <property type="evidence" value="ECO:0007669"/>
    <property type="project" value="UniProtKB-KW"/>
</dbReference>
<keyword evidence="3" id="KW-0540">Nuclease</keyword>
<keyword evidence="3" id="KW-0269">Exonuclease</keyword>
<dbReference type="OrthoDB" id="9773856at2"/>
<dbReference type="Pfam" id="PF00149">
    <property type="entry name" value="Metallophos"/>
    <property type="match status" value="1"/>
</dbReference>
<dbReference type="InParanoid" id="A0A1I1WAA4"/>
<dbReference type="SUPFAM" id="SSF56300">
    <property type="entry name" value="Metallo-dependent phosphatases"/>
    <property type="match status" value="1"/>
</dbReference>
<keyword evidence="1" id="KW-0378">Hydrolase</keyword>
<accession>A0A1I1WAA4</accession>